<dbReference type="InterPro" id="IPR025885">
    <property type="entry name" value="PapC_N"/>
</dbReference>
<dbReference type="AlphaFoldDB" id="A0A941BKD9"/>
<dbReference type="InterPro" id="IPR025949">
    <property type="entry name" value="PapC-like_C"/>
</dbReference>
<evidence type="ECO:0000313" key="13">
    <source>
        <dbReference type="EMBL" id="MBQ0960417.1"/>
    </source>
</evidence>
<feature type="chain" id="PRO_5037668087" evidence="10">
    <location>
        <begin position="46"/>
        <end position="1001"/>
    </location>
</feature>
<dbReference type="GO" id="GO:0009279">
    <property type="term" value="C:cell outer membrane"/>
    <property type="evidence" value="ECO:0007669"/>
    <property type="project" value="UniProtKB-SubCell"/>
</dbReference>
<dbReference type="Pfam" id="PF00577">
    <property type="entry name" value="Usher"/>
    <property type="match status" value="1"/>
</dbReference>
<evidence type="ECO:0000256" key="1">
    <source>
        <dbReference type="ARBA" id="ARBA00004571"/>
    </source>
</evidence>
<evidence type="ECO:0000256" key="6">
    <source>
        <dbReference type="ARBA" id="ARBA00022729"/>
    </source>
</evidence>
<feature type="domain" description="PapC-like C-terminal" evidence="11">
    <location>
        <begin position="898"/>
        <end position="955"/>
    </location>
</feature>
<evidence type="ECO:0000259" key="12">
    <source>
        <dbReference type="Pfam" id="PF13954"/>
    </source>
</evidence>
<sequence>MTDKHHPSRLTWHCRSRAPSSALHPLALAMAAAWAALASPLTARAADAPAGSAVKTAAANAWADFDRNLLMGAANTTIDMARFNRPQGALPGNYRADVEFNQTWLGRFDLRVASPRPGDEPVVCMPRELLQRLGVADEHLSPEGLALLGRGPGAAPACLSLEQAVPGATAAFAVGELRLSLSVPQAYLKRQSRGEVPPESWDEGVPAGRLRYQASHYETRGGSTDSTSTYLGLDAGANAAGWQFRHNGAYATGSGQNGHYGSLNTYLRHNLIDSKSVVTLGDSYTSGRLFDSFALRGAQWVNDERMLPESQRGFAPVIRGMANSNARVEVRQHDQLIYETTVPPGPFEITDLYPTGFGGDLTITVFEADGSRHQSTLAFSAMPALLREGHLNYGLYAGQHRAARDNIQVAQGEWQYGLSNTVTLNAGLQLATHYASALVGTGLNTDWGAWGLDVSASSTTLPGQGRETGSSLRGTWSKVLSGSGTNLSFAAYRYSTEHYYGLTDAVAAANLLDAPLAPASPLPRERTRALFNVSQGLGEWGNVYAQGSRRSFWNLPGVLTTYQLGWSRNLGSAMFNLTLARESSGSGFSSSNTVAASITLPLDGWGSKLPGTASAAISHSSQGGNTEHLSYFGNAGEGNTTTYNLDALRTANGQAVYASGQTRTPVANLNASIGRAQGASQFGASVTGGLVLHPQGLTMAAELGDTVGVVQVEGAQEGIRLGDNLAAAPDRQGYTILPYLVPYQRNDLRLDMSEAPLDVHMQDTQQSVAPTAGAVVMLRFQRDPGRSVLIDTRREDGSALPFGASVLDAQGATVGAVGQASRLQVHLSQTHGQLQVRWGNAPQEVCAIDYTLPERTEQKGFVTLTLPCRAGGSPAPSTPPAAAPQRAAEAPLTRVKVSLRDAQGQPLPKGAMVQVEGQPDWQAVVGEGGAAYLRLSPTGQGDQRLVAEWTDSQGNSLRCATPVADSTRDEQVQCSIKWDTDAKVEPSLAHRLLLGHLLPAR</sequence>
<gene>
    <name evidence="13" type="ORF">KAK06_15795</name>
</gene>
<comment type="similarity">
    <text evidence="2 9">Belongs to the fimbrial export usher family.</text>
</comment>
<evidence type="ECO:0000313" key="14">
    <source>
        <dbReference type="Proteomes" id="UP000678374"/>
    </source>
</evidence>
<dbReference type="Gene3D" id="2.60.40.3110">
    <property type="match status" value="1"/>
</dbReference>
<keyword evidence="9" id="KW-1029">Fimbrium biogenesis</keyword>
<keyword evidence="6 10" id="KW-0732">Signal</keyword>
<dbReference type="PANTHER" id="PTHR30451:SF5">
    <property type="entry name" value="SLR0019 PROTEIN"/>
    <property type="match status" value="1"/>
</dbReference>
<comment type="caution">
    <text evidence="13">The sequence shown here is derived from an EMBL/GenBank/DDBJ whole genome shotgun (WGS) entry which is preliminary data.</text>
</comment>
<dbReference type="Gene3D" id="2.60.40.2070">
    <property type="match status" value="2"/>
</dbReference>
<dbReference type="RefSeq" id="WP_210803090.1">
    <property type="nucleotide sequence ID" value="NZ_JAGQDE010000014.1"/>
</dbReference>
<dbReference type="InterPro" id="IPR043142">
    <property type="entry name" value="PapC-like_C_sf"/>
</dbReference>
<organism evidence="13 14">
    <name type="scientific">Ideonella aquatica</name>
    <dbReference type="NCBI Taxonomy" id="2824119"/>
    <lineage>
        <taxon>Bacteria</taxon>
        <taxon>Pseudomonadati</taxon>
        <taxon>Pseudomonadota</taxon>
        <taxon>Betaproteobacteria</taxon>
        <taxon>Burkholderiales</taxon>
        <taxon>Sphaerotilaceae</taxon>
        <taxon>Ideonella</taxon>
    </lineage>
</organism>
<evidence type="ECO:0000256" key="7">
    <source>
        <dbReference type="ARBA" id="ARBA00023136"/>
    </source>
</evidence>
<dbReference type="Pfam" id="PF13953">
    <property type="entry name" value="PapC_C"/>
    <property type="match status" value="2"/>
</dbReference>
<dbReference type="InterPro" id="IPR037224">
    <property type="entry name" value="PapC_N_sf"/>
</dbReference>
<feature type="domain" description="PapC-like C-terminal" evidence="11">
    <location>
        <begin position="789"/>
        <end position="854"/>
    </location>
</feature>
<dbReference type="EMBL" id="JAGQDE010000014">
    <property type="protein sequence ID" value="MBQ0960417.1"/>
    <property type="molecule type" value="Genomic_DNA"/>
</dbReference>
<evidence type="ECO:0000256" key="5">
    <source>
        <dbReference type="ARBA" id="ARBA00022692"/>
    </source>
</evidence>
<dbReference type="GO" id="GO:0009297">
    <property type="term" value="P:pilus assembly"/>
    <property type="evidence" value="ECO:0007669"/>
    <property type="project" value="InterPro"/>
</dbReference>
<proteinExistence type="inferred from homology"/>
<keyword evidence="4" id="KW-1134">Transmembrane beta strand</keyword>
<accession>A0A941BKD9</accession>
<keyword evidence="14" id="KW-1185">Reference proteome</keyword>
<dbReference type="Proteomes" id="UP000678374">
    <property type="component" value="Unassembled WGS sequence"/>
</dbReference>
<comment type="subcellular location">
    <subcellularLocation>
        <location evidence="1 9">Cell outer membrane</location>
        <topology evidence="1 9">Multi-pass membrane protein</topology>
    </subcellularLocation>
</comment>
<evidence type="ECO:0000256" key="8">
    <source>
        <dbReference type="ARBA" id="ARBA00023237"/>
    </source>
</evidence>
<evidence type="ECO:0000256" key="10">
    <source>
        <dbReference type="SAM" id="SignalP"/>
    </source>
</evidence>
<protein>
    <submittedName>
        <fullName evidence="13">Fimbria/pilus outer membrane usher protein</fullName>
    </submittedName>
</protein>
<dbReference type="Gene3D" id="2.60.40.2610">
    <property type="entry name" value="Outer membrane usher protein FimD, plug domain"/>
    <property type="match status" value="1"/>
</dbReference>
<dbReference type="InterPro" id="IPR000015">
    <property type="entry name" value="Fimb_usher"/>
</dbReference>
<evidence type="ECO:0000256" key="2">
    <source>
        <dbReference type="ARBA" id="ARBA00008064"/>
    </source>
</evidence>
<feature type="domain" description="PapC N-terminal" evidence="12">
    <location>
        <begin position="65"/>
        <end position="215"/>
    </location>
</feature>
<evidence type="ECO:0000256" key="9">
    <source>
        <dbReference type="RuleBase" id="RU003884"/>
    </source>
</evidence>
<dbReference type="PANTHER" id="PTHR30451">
    <property type="entry name" value="OUTER MEMBRANE USHER PROTEIN"/>
    <property type="match status" value="1"/>
</dbReference>
<keyword evidence="7 9" id="KW-0472">Membrane</keyword>
<dbReference type="Gene3D" id="3.10.20.410">
    <property type="match status" value="1"/>
</dbReference>
<dbReference type="SUPFAM" id="SSF141729">
    <property type="entry name" value="FimD N-terminal domain-like"/>
    <property type="match status" value="1"/>
</dbReference>
<dbReference type="GO" id="GO:0015473">
    <property type="term" value="F:fimbrial usher porin activity"/>
    <property type="evidence" value="ECO:0007669"/>
    <property type="project" value="InterPro"/>
</dbReference>
<evidence type="ECO:0000256" key="4">
    <source>
        <dbReference type="ARBA" id="ARBA00022452"/>
    </source>
</evidence>
<dbReference type="PROSITE" id="PS01151">
    <property type="entry name" value="FIMBRIAL_USHER"/>
    <property type="match status" value="1"/>
</dbReference>
<dbReference type="InterPro" id="IPR018030">
    <property type="entry name" value="Fimbrial_membr_usher_CS"/>
</dbReference>
<keyword evidence="8 9" id="KW-0998">Cell outer membrane</keyword>
<keyword evidence="3 9" id="KW-0813">Transport</keyword>
<evidence type="ECO:0000259" key="11">
    <source>
        <dbReference type="Pfam" id="PF13953"/>
    </source>
</evidence>
<evidence type="ECO:0000256" key="3">
    <source>
        <dbReference type="ARBA" id="ARBA00022448"/>
    </source>
</evidence>
<dbReference type="InterPro" id="IPR042186">
    <property type="entry name" value="FimD_plug_dom"/>
</dbReference>
<keyword evidence="5 9" id="KW-0812">Transmembrane</keyword>
<reference evidence="13" key="1">
    <citation type="submission" date="2021-04" db="EMBL/GenBank/DDBJ databases">
        <title>The genome sequence of Ideonella sp. 4Y11.</title>
        <authorList>
            <person name="Liu Y."/>
        </authorList>
    </citation>
    <scope>NUCLEOTIDE SEQUENCE</scope>
    <source>
        <strain evidence="13">4Y11</strain>
    </source>
</reference>
<feature type="signal peptide" evidence="10">
    <location>
        <begin position="1"/>
        <end position="45"/>
    </location>
</feature>
<name>A0A941BKD9_9BURK</name>
<dbReference type="Pfam" id="PF13954">
    <property type="entry name" value="PapC_N"/>
    <property type="match status" value="1"/>
</dbReference>